<reference evidence="1" key="1">
    <citation type="journal article" date="2020" name="Stud. Mycol.">
        <title>101 Dothideomycetes genomes: a test case for predicting lifestyles and emergence of pathogens.</title>
        <authorList>
            <person name="Haridas S."/>
            <person name="Albert R."/>
            <person name="Binder M."/>
            <person name="Bloem J."/>
            <person name="Labutti K."/>
            <person name="Salamov A."/>
            <person name="Andreopoulos B."/>
            <person name="Baker S."/>
            <person name="Barry K."/>
            <person name="Bills G."/>
            <person name="Bluhm B."/>
            <person name="Cannon C."/>
            <person name="Castanera R."/>
            <person name="Culley D."/>
            <person name="Daum C."/>
            <person name="Ezra D."/>
            <person name="Gonzalez J."/>
            <person name="Henrissat B."/>
            <person name="Kuo A."/>
            <person name="Liang C."/>
            <person name="Lipzen A."/>
            <person name="Lutzoni F."/>
            <person name="Magnuson J."/>
            <person name="Mondo S."/>
            <person name="Nolan M."/>
            <person name="Ohm R."/>
            <person name="Pangilinan J."/>
            <person name="Park H.-J."/>
            <person name="Ramirez L."/>
            <person name="Alfaro M."/>
            <person name="Sun H."/>
            <person name="Tritt A."/>
            <person name="Yoshinaga Y."/>
            <person name="Zwiers L.-H."/>
            <person name="Turgeon B."/>
            <person name="Goodwin S."/>
            <person name="Spatafora J."/>
            <person name="Crous P."/>
            <person name="Grigoriev I."/>
        </authorList>
    </citation>
    <scope>NUCLEOTIDE SEQUENCE</scope>
    <source>
        <strain evidence="1">CBS 107.79</strain>
    </source>
</reference>
<keyword evidence="2" id="KW-1185">Reference proteome</keyword>
<dbReference type="EMBL" id="ML976767">
    <property type="protein sequence ID" value="KAF1965201.1"/>
    <property type="molecule type" value="Genomic_DNA"/>
</dbReference>
<name>A0A6A5UJV4_9PLEO</name>
<dbReference type="Proteomes" id="UP000800036">
    <property type="component" value="Unassembled WGS sequence"/>
</dbReference>
<organism evidence="1 2">
    <name type="scientific">Bimuria novae-zelandiae CBS 107.79</name>
    <dbReference type="NCBI Taxonomy" id="1447943"/>
    <lineage>
        <taxon>Eukaryota</taxon>
        <taxon>Fungi</taxon>
        <taxon>Dikarya</taxon>
        <taxon>Ascomycota</taxon>
        <taxon>Pezizomycotina</taxon>
        <taxon>Dothideomycetes</taxon>
        <taxon>Pleosporomycetidae</taxon>
        <taxon>Pleosporales</taxon>
        <taxon>Massarineae</taxon>
        <taxon>Didymosphaeriaceae</taxon>
        <taxon>Bimuria</taxon>
    </lineage>
</organism>
<dbReference type="OrthoDB" id="2157530at2759"/>
<sequence length="66" mass="7247">GMCSLSVKPGDEVWMVRDSAAPLILRRVEGAEEQYQLVGEAYVHGFMNGEMLEENYGLVDGSVTLV</sequence>
<accession>A0A6A5UJV4</accession>
<dbReference type="AlphaFoldDB" id="A0A6A5UJV4"/>
<evidence type="ECO:0000313" key="2">
    <source>
        <dbReference type="Proteomes" id="UP000800036"/>
    </source>
</evidence>
<protein>
    <submittedName>
        <fullName evidence="1">Uncharacterized protein</fullName>
    </submittedName>
</protein>
<proteinExistence type="predicted"/>
<dbReference type="Pfam" id="PF26639">
    <property type="entry name" value="Het-6_barrel"/>
    <property type="match status" value="1"/>
</dbReference>
<gene>
    <name evidence="1" type="ORF">BU23DRAFT_490249</name>
</gene>
<evidence type="ECO:0000313" key="1">
    <source>
        <dbReference type="EMBL" id="KAF1965201.1"/>
    </source>
</evidence>
<feature type="non-terminal residue" evidence="1">
    <location>
        <position position="1"/>
    </location>
</feature>